<dbReference type="InterPro" id="IPR003594">
    <property type="entry name" value="HATPase_dom"/>
</dbReference>
<gene>
    <name evidence="3" type="ORF">D3H35_30115</name>
</gene>
<feature type="domain" description="Histidine kinase/HSP90-like ATPase" evidence="2">
    <location>
        <begin position="79"/>
        <end position="171"/>
    </location>
</feature>
<dbReference type="SUPFAM" id="SSF55874">
    <property type="entry name" value="ATPase domain of HSP90 chaperone/DNA topoisomerase II/histidine kinase"/>
    <property type="match status" value="1"/>
</dbReference>
<protein>
    <recommendedName>
        <fullName evidence="2">Histidine kinase/HSP90-like ATPase domain-containing protein</fullName>
    </recommendedName>
</protein>
<reference evidence="3 4" key="1">
    <citation type="submission" date="2018-09" db="EMBL/GenBank/DDBJ databases">
        <title>Cohnella cavernae sp. nov., isolated from a karst cave.</title>
        <authorList>
            <person name="Zhu H."/>
        </authorList>
    </citation>
    <scope>NUCLEOTIDE SEQUENCE [LARGE SCALE GENOMIC DNA]</scope>
    <source>
        <strain evidence="3 4">K2E09-144</strain>
    </source>
</reference>
<dbReference type="AlphaFoldDB" id="A0A398CGG6"/>
<dbReference type="EMBL" id="QXJM01000064">
    <property type="protein sequence ID" value="RIE00169.1"/>
    <property type="molecule type" value="Genomic_DNA"/>
</dbReference>
<keyword evidence="1" id="KW-0597">Phosphoprotein</keyword>
<keyword evidence="4" id="KW-1185">Reference proteome</keyword>
<dbReference type="Gene3D" id="3.30.565.10">
    <property type="entry name" value="Histidine kinase-like ATPase, C-terminal domain"/>
    <property type="match status" value="1"/>
</dbReference>
<organism evidence="3 4">
    <name type="scientific">Cohnella faecalis</name>
    <dbReference type="NCBI Taxonomy" id="2315694"/>
    <lineage>
        <taxon>Bacteria</taxon>
        <taxon>Bacillati</taxon>
        <taxon>Bacillota</taxon>
        <taxon>Bacilli</taxon>
        <taxon>Bacillales</taxon>
        <taxon>Paenibacillaceae</taxon>
        <taxon>Cohnella</taxon>
    </lineage>
</organism>
<dbReference type="Pfam" id="PF02518">
    <property type="entry name" value="HATPase_c"/>
    <property type="match status" value="1"/>
</dbReference>
<name>A0A398CGG6_9BACL</name>
<accession>A0A398CGG6</accession>
<evidence type="ECO:0000256" key="1">
    <source>
        <dbReference type="ARBA" id="ARBA00022553"/>
    </source>
</evidence>
<dbReference type="InterPro" id="IPR036890">
    <property type="entry name" value="HATPase_C_sf"/>
</dbReference>
<dbReference type="InterPro" id="IPR050956">
    <property type="entry name" value="2C_system_His_kinase"/>
</dbReference>
<dbReference type="Proteomes" id="UP000266340">
    <property type="component" value="Unassembled WGS sequence"/>
</dbReference>
<evidence type="ECO:0000313" key="4">
    <source>
        <dbReference type="Proteomes" id="UP000266340"/>
    </source>
</evidence>
<comment type="caution">
    <text evidence="3">The sequence shown here is derived from an EMBL/GenBank/DDBJ whole genome shotgun (WGS) entry which is preliminary data.</text>
</comment>
<evidence type="ECO:0000313" key="3">
    <source>
        <dbReference type="EMBL" id="RIE00169.1"/>
    </source>
</evidence>
<dbReference type="PANTHER" id="PTHR43719:SF28">
    <property type="entry name" value="PEROXIDE STRESS-ACTIVATED HISTIDINE KINASE MAK1-RELATED"/>
    <property type="match status" value="1"/>
</dbReference>
<sequence length="174" mass="20169">MAFPIRLIRICFKRRLSPIICWEQKDLIHKSGKMDIEHEEFNLRYAIESVMDIFTPRLAKISIDLIYELDPSVPQHIIGDSLRLKQILINLIGNAIKFTSKGEIFVKISVDEHIKNDYKIRFDIRDTESGYQKTNFHSCSSLSQVDSSTSRKYGEQGWACHLHPIVELMNGGFQ</sequence>
<dbReference type="PANTHER" id="PTHR43719">
    <property type="entry name" value="TWO-COMPONENT HISTIDINE KINASE"/>
    <property type="match status" value="1"/>
</dbReference>
<proteinExistence type="predicted"/>
<evidence type="ECO:0000259" key="2">
    <source>
        <dbReference type="Pfam" id="PF02518"/>
    </source>
</evidence>